<accession>A0A3M8H6N6</accession>
<keyword evidence="2 3" id="KW-0479">Metal-binding</keyword>
<evidence type="ECO:0000256" key="1">
    <source>
        <dbReference type="ARBA" id="ARBA00008635"/>
    </source>
</evidence>
<dbReference type="EMBL" id="RHLQ01000039">
    <property type="protein sequence ID" value="RNC97760.1"/>
    <property type="molecule type" value="Genomic_DNA"/>
</dbReference>
<dbReference type="Proteomes" id="UP000279909">
    <property type="component" value="Unassembled WGS sequence"/>
</dbReference>
<feature type="binding site" evidence="3">
    <location>
        <position position="126"/>
    </location>
    <ligand>
        <name>a divalent metal cation</name>
        <dbReference type="ChEBI" id="CHEBI:60240"/>
    </ligand>
</feature>
<comment type="similarity">
    <text evidence="1">Belongs to the DinB family.</text>
</comment>
<protein>
    <submittedName>
        <fullName evidence="4">DinB family protein</fullName>
    </submittedName>
</protein>
<dbReference type="GO" id="GO:0046872">
    <property type="term" value="F:metal ion binding"/>
    <property type="evidence" value="ECO:0007669"/>
    <property type="project" value="UniProtKB-KW"/>
</dbReference>
<dbReference type="AlphaFoldDB" id="A0A3M8H6N6"/>
<proteinExistence type="inferred from homology"/>
<dbReference type="RefSeq" id="WP_122972894.1">
    <property type="nucleotide sequence ID" value="NZ_RHLQ01000039.1"/>
</dbReference>
<evidence type="ECO:0000256" key="3">
    <source>
        <dbReference type="PIRSR" id="PIRSR607837-1"/>
    </source>
</evidence>
<evidence type="ECO:0000313" key="4">
    <source>
        <dbReference type="EMBL" id="RNC97760.1"/>
    </source>
</evidence>
<dbReference type="InterPro" id="IPR007837">
    <property type="entry name" value="DinB"/>
</dbReference>
<sequence>MTQVKQLMEEWLQHRSVLEELLEQIDDQYVDFKPWDGAMSLGELALHVAGWNDVFVSMVKTETLAPPNIPECKSMTEVRNGVRDFTEKTKATFESINDLELEAENSSTHPKLQGAKKRYLTAMYDHELHHKGQLFIYARMIGVEKVPFFR</sequence>
<evidence type="ECO:0000256" key="2">
    <source>
        <dbReference type="ARBA" id="ARBA00022723"/>
    </source>
</evidence>
<dbReference type="Gene3D" id="1.20.120.450">
    <property type="entry name" value="dinb family like domain"/>
    <property type="match status" value="1"/>
</dbReference>
<organism evidence="4 5">
    <name type="scientific">Lysinibacillus halotolerans</name>
    <dbReference type="NCBI Taxonomy" id="1368476"/>
    <lineage>
        <taxon>Bacteria</taxon>
        <taxon>Bacillati</taxon>
        <taxon>Bacillota</taxon>
        <taxon>Bacilli</taxon>
        <taxon>Bacillales</taxon>
        <taxon>Bacillaceae</taxon>
        <taxon>Lysinibacillus</taxon>
    </lineage>
</organism>
<dbReference type="Pfam" id="PF05163">
    <property type="entry name" value="DinB"/>
    <property type="match status" value="1"/>
</dbReference>
<reference evidence="4 5" key="1">
    <citation type="journal article" date="2014" name="Int. J. Syst. Evol. Microbiol.">
        <title>Lysinibacillus halotolerans sp. nov., isolated from saline-alkaline soil.</title>
        <authorList>
            <person name="Kong D."/>
            <person name="Wang Y."/>
            <person name="Zhao B."/>
            <person name="Li Y."/>
            <person name="Song J."/>
            <person name="Zhai Y."/>
            <person name="Zhang C."/>
            <person name="Wang H."/>
            <person name="Chen X."/>
            <person name="Zhao B."/>
            <person name="Ruan Z."/>
        </authorList>
    </citation>
    <scope>NUCLEOTIDE SEQUENCE [LARGE SCALE GENOMIC DNA]</scope>
    <source>
        <strain evidence="4 5">MCCC 1A12703</strain>
    </source>
</reference>
<name>A0A3M8H6N6_9BACI</name>
<keyword evidence="5" id="KW-1185">Reference proteome</keyword>
<dbReference type="OrthoDB" id="119432at2"/>
<feature type="binding site" evidence="3">
    <location>
        <position position="130"/>
    </location>
    <ligand>
        <name>a divalent metal cation</name>
        <dbReference type="ChEBI" id="CHEBI:60240"/>
    </ligand>
</feature>
<dbReference type="SUPFAM" id="SSF109854">
    <property type="entry name" value="DinB/YfiT-like putative metalloenzymes"/>
    <property type="match status" value="1"/>
</dbReference>
<dbReference type="InterPro" id="IPR034660">
    <property type="entry name" value="DinB/YfiT-like"/>
</dbReference>
<feature type="binding site" evidence="3">
    <location>
        <position position="47"/>
    </location>
    <ligand>
        <name>a divalent metal cation</name>
        <dbReference type="ChEBI" id="CHEBI:60240"/>
    </ligand>
</feature>
<comment type="caution">
    <text evidence="4">The sequence shown here is derived from an EMBL/GenBank/DDBJ whole genome shotgun (WGS) entry which is preliminary data.</text>
</comment>
<gene>
    <name evidence="4" type="ORF">EC501_13835</name>
</gene>
<evidence type="ECO:0000313" key="5">
    <source>
        <dbReference type="Proteomes" id="UP000279909"/>
    </source>
</evidence>